<dbReference type="AlphaFoldDB" id="A0A484F8A8"/>
<evidence type="ECO:0000256" key="5">
    <source>
        <dbReference type="ARBA" id="ARBA00022679"/>
    </source>
</evidence>
<dbReference type="InterPro" id="IPR015424">
    <property type="entry name" value="PyrdxlP-dep_Trfase"/>
</dbReference>
<comment type="similarity">
    <text evidence="2 7">Belongs to the class-I pyridoxal-phosphate-dependent aminotransferase family.</text>
</comment>
<evidence type="ECO:0000256" key="3">
    <source>
        <dbReference type="ARBA" id="ARBA00011738"/>
    </source>
</evidence>
<name>A0A484F8A8_9EURY</name>
<comment type="cofactor">
    <cofactor evidence="1 7">
        <name>pyridoxal 5'-phosphate</name>
        <dbReference type="ChEBI" id="CHEBI:597326"/>
    </cofactor>
</comment>
<evidence type="ECO:0000313" key="10">
    <source>
        <dbReference type="Proteomes" id="UP000294855"/>
    </source>
</evidence>
<evidence type="ECO:0000256" key="6">
    <source>
        <dbReference type="ARBA" id="ARBA00022898"/>
    </source>
</evidence>
<dbReference type="Pfam" id="PF00155">
    <property type="entry name" value="Aminotran_1_2"/>
    <property type="match status" value="1"/>
</dbReference>
<reference evidence="9 10" key="1">
    <citation type="submission" date="2019-03" db="EMBL/GenBank/DDBJ databases">
        <title>Genomic Encyclopedia of Type Strains, Phase IV (KMG-IV): sequencing the most valuable type-strain genomes for metagenomic binning, comparative biology and taxonomic classification.</title>
        <authorList>
            <person name="Goeker M."/>
        </authorList>
    </citation>
    <scope>NUCLEOTIDE SEQUENCE [LARGE SCALE GENOMIC DNA]</scope>
    <source>
        <strain evidence="9 10">DSM 13328</strain>
    </source>
</reference>
<sequence>MISSRIERVEESATIKSSKRAKNLIAQGVDIINFTLGEPDFDTPANIIEATHRAMLAGETHYSAGPGIPELRTAIADKLRSENGIPTAAENVMVTPGAKLAIFEAMMTLIDDGDEVLLFDPAWVSYDACVKMAGGKTVWVETDPDRNYRSARDLSEYITDKTKMIVINTPCNPTGTVYEKDQLQEIADLAIDHDFMVMADEMYEKIIYDKKNYSIASFDNMHDRTITINGFSKAYAMTGWRLGYMDAPPHIFKNLEKIQSHTISNVTTFLQYGGVEALTGPQDELHKMQAAFKERRSVLVEGLRKLGLKCTMPDGAFYAYPDVSEFGTGEEITDRLLEEANVAVSPGIAFGESGKNNIRISYAASVERIQEALIRMEKVFK</sequence>
<organism evidence="9 10">
    <name type="scientific">Methanimicrococcus blatticola</name>
    <dbReference type="NCBI Taxonomy" id="91560"/>
    <lineage>
        <taxon>Archaea</taxon>
        <taxon>Methanobacteriati</taxon>
        <taxon>Methanobacteriota</taxon>
        <taxon>Stenosarchaea group</taxon>
        <taxon>Methanomicrobia</taxon>
        <taxon>Methanosarcinales</taxon>
        <taxon>Methanosarcinaceae</taxon>
        <taxon>Methanimicrococcus</taxon>
    </lineage>
</organism>
<evidence type="ECO:0000256" key="2">
    <source>
        <dbReference type="ARBA" id="ARBA00007441"/>
    </source>
</evidence>
<comment type="subunit">
    <text evidence="3">Homodimer.</text>
</comment>
<evidence type="ECO:0000313" key="9">
    <source>
        <dbReference type="EMBL" id="TDQ71301.1"/>
    </source>
</evidence>
<dbReference type="InterPro" id="IPR004839">
    <property type="entry name" value="Aminotransferase_I/II_large"/>
</dbReference>
<dbReference type="RefSeq" id="WP_133516867.1">
    <property type="nucleotide sequence ID" value="NZ_JAHDUW010000001.1"/>
</dbReference>
<dbReference type="InterPro" id="IPR004838">
    <property type="entry name" value="NHTrfase_class1_PyrdxlP-BS"/>
</dbReference>
<dbReference type="EMBL" id="SNYS01000005">
    <property type="protein sequence ID" value="TDQ71301.1"/>
    <property type="molecule type" value="Genomic_DNA"/>
</dbReference>
<proteinExistence type="inferred from homology"/>
<dbReference type="PROSITE" id="PS00105">
    <property type="entry name" value="AA_TRANSFER_CLASS_1"/>
    <property type="match status" value="1"/>
</dbReference>
<accession>A0A484F8A8</accession>
<gene>
    <name evidence="9" type="ORF">C7391_0409</name>
</gene>
<evidence type="ECO:0000259" key="8">
    <source>
        <dbReference type="Pfam" id="PF00155"/>
    </source>
</evidence>
<dbReference type="InterPro" id="IPR015421">
    <property type="entry name" value="PyrdxlP-dep_Trfase_major"/>
</dbReference>
<comment type="caution">
    <text evidence="9">The sequence shown here is derived from an EMBL/GenBank/DDBJ whole genome shotgun (WGS) entry which is preliminary data.</text>
</comment>
<dbReference type="Gene3D" id="3.40.640.10">
    <property type="entry name" value="Type I PLP-dependent aspartate aminotransferase-like (Major domain)"/>
    <property type="match status" value="1"/>
</dbReference>
<dbReference type="EC" id="2.6.1.-" evidence="7"/>
<keyword evidence="10" id="KW-1185">Reference proteome</keyword>
<keyword evidence="4 7" id="KW-0032">Aminotransferase</keyword>
<evidence type="ECO:0000256" key="1">
    <source>
        <dbReference type="ARBA" id="ARBA00001933"/>
    </source>
</evidence>
<dbReference type="Gene3D" id="3.90.1150.10">
    <property type="entry name" value="Aspartate Aminotransferase, domain 1"/>
    <property type="match status" value="1"/>
</dbReference>
<evidence type="ECO:0000256" key="4">
    <source>
        <dbReference type="ARBA" id="ARBA00022576"/>
    </source>
</evidence>
<dbReference type="Proteomes" id="UP000294855">
    <property type="component" value="Unassembled WGS sequence"/>
</dbReference>
<protein>
    <recommendedName>
        <fullName evidence="7">Aminotransferase</fullName>
        <ecNumber evidence="7">2.6.1.-</ecNumber>
    </recommendedName>
</protein>
<dbReference type="OrthoDB" id="372018at2157"/>
<dbReference type="PANTHER" id="PTHR46383">
    <property type="entry name" value="ASPARTATE AMINOTRANSFERASE"/>
    <property type="match status" value="1"/>
</dbReference>
<dbReference type="CDD" id="cd00609">
    <property type="entry name" value="AAT_like"/>
    <property type="match status" value="1"/>
</dbReference>
<dbReference type="InterPro" id="IPR015422">
    <property type="entry name" value="PyrdxlP-dep_Trfase_small"/>
</dbReference>
<dbReference type="GO" id="GO:0008483">
    <property type="term" value="F:transaminase activity"/>
    <property type="evidence" value="ECO:0007669"/>
    <property type="project" value="UniProtKB-KW"/>
</dbReference>
<dbReference type="SUPFAM" id="SSF53383">
    <property type="entry name" value="PLP-dependent transferases"/>
    <property type="match status" value="1"/>
</dbReference>
<dbReference type="GO" id="GO:0030170">
    <property type="term" value="F:pyridoxal phosphate binding"/>
    <property type="evidence" value="ECO:0007669"/>
    <property type="project" value="InterPro"/>
</dbReference>
<keyword evidence="5 7" id="KW-0808">Transferase</keyword>
<dbReference type="PANTHER" id="PTHR46383:SF1">
    <property type="entry name" value="ASPARTATE AMINOTRANSFERASE"/>
    <property type="match status" value="1"/>
</dbReference>
<feature type="domain" description="Aminotransferase class I/classII large" evidence="8">
    <location>
        <begin position="30"/>
        <end position="373"/>
    </location>
</feature>
<keyword evidence="6" id="KW-0663">Pyridoxal phosphate</keyword>
<dbReference type="GO" id="GO:0006520">
    <property type="term" value="P:amino acid metabolic process"/>
    <property type="evidence" value="ECO:0007669"/>
    <property type="project" value="InterPro"/>
</dbReference>
<dbReference type="FunFam" id="3.40.640.10:FF:000033">
    <property type="entry name" value="Aspartate aminotransferase"/>
    <property type="match status" value="1"/>
</dbReference>
<evidence type="ECO:0000256" key="7">
    <source>
        <dbReference type="RuleBase" id="RU000481"/>
    </source>
</evidence>
<dbReference type="InterPro" id="IPR050596">
    <property type="entry name" value="AspAT/PAT-like"/>
</dbReference>